<keyword evidence="1" id="KW-0472">Membrane</keyword>
<accession>A0ABX6MFS4</accession>
<evidence type="ECO:0000313" key="2">
    <source>
        <dbReference type="EMBL" id="QJD93186.1"/>
    </source>
</evidence>
<keyword evidence="1" id="KW-1133">Transmembrane helix</keyword>
<reference evidence="2 3" key="1">
    <citation type="submission" date="2020-04" db="EMBL/GenBank/DDBJ databases">
        <title>Genome sequencing of novel species.</title>
        <authorList>
            <person name="Heo J."/>
            <person name="Kim S.-J."/>
            <person name="Kim J.-S."/>
            <person name="Hong S.-B."/>
            <person name="Kwon S.-W."/>
        </authorList>
    </citation>
    <scope>NUCLEOTIDE SEQUENCE [LARGE SCALE GENOMIC DNA]</scope>
    <source>
        <strain evidence="2 3">AF9R3</strain>
    </source>
</reference>
<evidence type="ECO:0000256" key="1">
    <source>
        <dbReference type="SAM" id="Phobius"/>
    </source>
</evidence>
<feature type="transmembrane region" description="Helical" evidence="1">
    <location>
        <begin position="160"/>
        <end position="181"/>
    </location>
</feature>
<dbReference type="RefSeq" id="WP_169114142.1">
    <property type="nucleotide sequence ID" value="NZ_CP051684.1"/>
</dbReference>
<feature type="transmembrane region" description="Helical" evidence="1">
    <location>
        <begin position="12"/>
        <end position="29"/>
    </location>
</feature>
<feature type="transmembrane region" description="Helical" evidence="1">
    <location>
        <begin position="61"/>
        <end position="84"/>
    </location>
</feature>
<keyword evidence="1" id="KW-0812">Transmembrane</keyword>
<dbReference type="Proteomes" id="UP000503117">
    <property type="component" value="Chromosome"/>
</dbReference>
<dbReference type="EMBL" id="CP051684">
    <property type="protein sequence ID" value="QJD93186.1"/>
    <property type="molecule type" value="Genomic_DNA"/>
</dbReference>
<keyword evidence="3" id="KW-1185">Reference proteome</keyword>
<feature type="transmembrane region" description="Helical" evidence="1">
    <location>
        <begin position="90"/>
        <end position="108"/>
    </location>
</feature>
<sequence>MTQQTDNAGFTFAPLLLLFVPYAGIVYFLQAREVWLAGIIAMGVITGLCLLLYVARNWQEIVSGFLGALLLMAILAGCAMIPVVGWIADVLLILFAFGSVLSSIGALLPYAIKAALIWAVFLISLLPMVFHPIISPAVIFLLSVGLGSALAKKQRPTDEFILMMASTPLLAMAIASLGKLLQSGIGMRTAQFQQNVSAHSRAGVQVGGYTRMITKTVPTITTTVNPVAAAIGTAVGEKKPEDD</sequence>
<feature type="transmembrane region" description="Helical" evidence="1">
    <location>
        <begin position="115"/>
        <end position="140"/>
    </location>
</feature>
<gene>
    <name evidence="2" type="ORF">HH213_25735</name>
</gene>
<feature type="transmembrane region" description="Helical" evidence="1">
    <location>
        <begin position="35"/>
        <end position="54"/>
    </location>
</feature>
<evidence type="ECO:0000313" key="3">
    <source>
        <dbReference type="Proteomes" id="UP000503117"/>
    </source>
</evidence>
<organism evidence="2 3">
    <name type="scientific">Duganella dendranthematis</name>
    <dbReference type="NCBI Taxonomy" id="2728021"/>
    <lineage>
        <taxon>Bacteria</taxon>
        <taxon>Pseudomonadati</taxon>
        <taxon>Pseudomonadota</taxon>
        <taxon>Betaproteobacteria</taxon>
        <taxon>Burkholderiales</taxon>
        <taxon>Oxalobacteraceae</taxon>
        <taxon>Telluria group</taxon>
        <taxon>Duganella</taxon>
    </lineage>
</organism>
<name>A0ABX6MFS4_9BURK</name>
<protein>
    <submittedName>
        <fullName evidence="2">Uncharacterized protein</fullName>
    </submittedName>
</protein>
<proteinExistence type="predicted"/>